<dbReference type="Gene3D" id="3.20.19.10">
    <property type="entry name" value="Aconitase, domain 4"/>
    <property type="match status" value="1"/>
</dbReference>
<dbReference type="PANTHER" id="PTHR43160:SF3">
    <property type="entry name" value="ACONITATE HYDRATASE, MITOCHONDRIAL"/>
    <property type="match status" value="1"/>
</dbReference>
<dbReference type="GO" id="GO:0006099">
    <property type="term" value="P:tricarboxylic acid cycle"/>
    <property type="evidence" value="ECO:0007669"/>
    <property type="project" value="UniProtKB-KW"/>
</dbReference>
<dbReference type="PROSITE" id="PS01244">
    <property type="entry name" value="ACONITASE_2"/>
    <property type="match status" value="1"/>
</dbReference>
<name>A0A109UYG4_9SACH</name>
<dbReference type="PROSITE" id="PS00450">
    <property type="entry name" value="ACONITASE_1"/>
    <property type="match status" value="1"/>
</dbReference>
<dbReference type="OrthoDB" id="2224430at2759"/>
<comment type="catalytic activity">
    <reaction evidence="13">
        <text>citrate = D-threo-isocitrate</text>
        <dbReference type="Rhea" id="RHEA:10336"/>
        <dbReference type="ChEBI" id="CHEBI:15562"/>
        <dbReference type="ChEBI" id="CHEBI:16947"/>
        <dbReference type="EC" id="4.2.1.3"/>
    </reaction>
</comment>
<dbReference type="InterPro" id="IPR006248">
    <property type="entry name" value="Aconitase_mito-like"/>
</dbReference>
<keyword evidence="7 14" id="KW-0479">Metal-binding</keyword>
<gene>
    <name evidence="17" type="ORF">AW171_hschr84656</name>
</gene>
<evidence type="ECO:0000313" key="17">
    <source>
        <dbReference type="EMBL" id="AMD22606.1"/>
    </source>
</evidence>
<dbReference type="InterPro" id="IPR015928">
    <property type="entry name" value="Aconitase/3IPM_dehydase_swvl"/>
</dbReference>
<dbReference type="GO" id="GO:0005829">
    <property type="term" value="C:cytosol"/>
    <property type="evidence" value="ECO:0007669"/>
    <property type="project" value="TreeGrafter"/>
</dbReference>
<evidence type="ECO:0000256" key="13">
    <source>
        <dbReference type="ARBA" id="ARBA00023501"/>
    </source>
</evidence>
<comment type="subcellular location">
    <subcellularLocation>
        <location evidence="1 14">Mitochondrion</location>
    </subcellularLocation>
</comment>
<protein>
    <recommendedName>
        <fullName evidence="4 14">Aconitate hydratase, mitochondrial</fullName>
        <shortName evidence="14">Aconitase</shortName>
        <ecNumber evidence="14">4.2.1.-</ecNumber>
    </recommendedName>
</protein>
<dbReference type="GO" id="GO:0005739">
    <property type="term" value="C:mitochondrion"/>
    <property type="evidence" value="ECO:0007669"/>
    <property type="project" value="UniProtKB-SubCell"/>
</dbReference>
<comment type="pathway">
    <text evidence="2">Carbohydrate metabolism; tricarboxylic acid cycle; isocitrate from oxaloacetate: step 2/2.</text>
</comment>
<evidence type="ECO:0000259" key="15">
    <source>
        <dbReference type="Pfam" id="PF00330"/>
    </source>
</evidence>
<keyword evidence="12 14" id="KW-0456">Lyase</keyword>
<dbReference type="Pfam" id="PF00694">
    <property type="entry name" value="Aconitase_C"/>
    <property type="match status" value="1"/>
</dbReference>
<evidence type="ECO:0000256" key="11">
    <source>
        <dbReference type="ARBA" id="ARBA00023128"/>
    </source>
</evidence>
<keyword evidence="9 14" id="KW-0408">Iron</keyword>
<keyword evidence="18" id="KW-1185">Reference proteome</keyword>
<dbReference type="PANTHER" id="PTHR43160">
    <property type="entry name" value="ACONITATE HYDRATASE B"/>
    <property type="match status" value="1"/>
</dbReference>
<dbReference type="Gene3D" id="3.30.499.10">
    <property type="entry name" value="Aconitase, domain 3"/>
    <property type="match status" value="2"/>
</dbReference>
<evidence type="ECO:0000256" key="14">
    <source>
        <dbReference type="RuleBase" id="RU362107"/>
    </source>
</evidence>
<dbReference type="EC" id="4.2.1.-" evidence="14"/>
<dbReference type="NCBIfam" id="NF005558">
    <property type="entry name" value="PRK07229.1"/>
    <property type="match status" value="1"/>
</dbReference>
<dbReference type="GO" id="GO:0051539">
    <property type="term" value="F:4 iron, 4 sulfur cluster binding"/>
    <property type="evidence" value="ECO:0007669"/>
    <property type="project" value="UniProtKB-UniRule"/>
</dbReference>
<accession>A0A109UYG4</accession>
<dbReference type="InterPro" id="IPR036008">
    <property type="entry name" value="Aconitase_4Fe-4S_dom"/>
</dbReference>
<keyword evidence="6" id="KW-0816">Tricarboxylic acid cycle</keyword>
<evidence type="ECO:0000259" key="16">
    <source>
        <dbReference type="Pfam" id="PF00694"/>
    </source>
</evidence>
<evidence type="ECO:0000256" key="6">
    <source>
        <dbReference type="ARBA" id="ARBA00022532"/>
    </source>
</evidence>
<feature type="domain" description="Aconitase A/isopropylmalate dehydratase small subunit swivel" evidence="16">
    <location>
        <begin position="580"/>
        <end position="709"/>
    </location>
</feature>
<comment type="similarity">
    <text evidence="3 14">Belongs to the aconitase/IPM isomerase family.</text>
</comment>
<dbReference type="GO" id="GO:0046872">
    <property type="term" value="F:metal ion binding"/>
    <property type="evidence" value="ECO:0007669"/>
    <property type="project" value="UniProtKB-UniRule"/>
</dbReference>
<dbReference type="FunFam" id="3.30.499.10:FF:000004">
    <property type="entry name" value="Aconitate hydratase, mitochondrial"/>
    <property type="match status" value="1"/>
</dbReference>
<dbReference type="SUPFAM" id="SSF52016">
    <property type="entry name" value="LeuD/IlvD-like"/>
    <property type="match status" value="1"/>
</dbReference>
<sequence>MLSARAILRRGPVGRSLSSATRLTRDSKVNQNLLEEKSFINYKENLDFVNIVRERLGRPLTYAEKILYGHLDDPYGQSIERGVSYLKLRPDRVACQDATAQMAILQFMSAGLPEVARPVTVHCDHLIQAQTGGVKDLKRAVDINKEVYDFLETATAKYNIGFWKPGSGIIHQIVLENYAFPGALIIGTDSHTPNAGGLGQLAIGVGGADAVDVMSDLPWELKAPKIMGVKLTGRMNGWTSPKDIILKLAGITTVKGGTGKIVEYFGDGVNTFSATGMATICNMGAEIGATTSVFPFNESMVEYLKATKRHQVAEFAELYHNDLLTADKGAEYDEVIEIDLNTLEPHVNGPFTPDLATPISKLKEVAVKNDWPLEVKVGLIGSCTNSSYEDMSRSASIIKDAASHGLKAKSLYTVTPGSEQVRATIARDGQLDTFTEFGGVVLANACGPCIGQWDRQDMKKGEKNTIVTSFNRNFTSRNDGNPQTHSFVTSPELVTAFAIAGDLRFNPLTDKLKDKDGNEFMLKPPTGDAMPTRGYDPGENTYLAPPKDRDQVSVKIAPTSDRLQALKAFETWDGKNPTNMPILIKSLGKTTTDHISMAGPWLKYRGHLENISNNYMIGAINAENKKANCVKNHFTGKYDGVPETARAYKAMGVKWVVIGGENFGEGSSREHAALEPRYLGGFAIITKSFARIHETNLKKQGLLPLTFADPSAYDRINPDDTVDIDGLTEFQPGKPLTLRVHPKNGESWETKLDHTFNSEQIEWFIHGSALNKLAAAKAKK</sequence>
<dbReference type="FunFam" id="3.40.1060.10:FF:000001">
    <property type="entry name" value="Aconitate hydratase, mitochondrial"/>
    <property type="match status" value="1"/>
</dbReference>
<comment type="cofactor">
    <cofactor evidence="14">
        <name>[4Fe-4S] cluster</name>
        <dbReference type="ChEBI" id="CHEBI:49883"/>
    </cofactor>
    <text evidence="14">Binds 1 [4Fe-4S] cluster per subunit.</text>
</comment>
<keyword evidence="11 14" id="KW-0496">Mitochondrion</keyword>
<dbReference type="InterPro" id="IPR015932">
    <property type="entry name" value="Aconitase_dom2"/>
</dbReference>
<evidence type="ECO:0000256" key="12">
    <source>
        <dbReference type="ARBA" id="ARBA00023239"/>
    </source>
</evidence>
<evidence type="ECO:0000256" key="10">
    <source>
        <dbReference type="ARBA" id="ARBA00023014"/>
    </source>
</evidence>
<dbReference type="AlphaFoldDB" id="A0A109UYG4"/>
<dbReference type="EMBL" id="CP014248">
    <property type="protein sequence ID" value="AMD22606.1"/>
    <property type="molecule type" value="Genomic_DNA"/>
</dbReference>
<dbReference type="InterPro" id="IPR015931">
    <property type="entry name" value="Acnase/IPM_dHydase_lsu_aba_1/3"/>
</dbReference>
<dbReference type="InterPro" id="IPR050926">
    <property type="entry name" value="Aconitase/IPM_isomerase"/>
</dbReference>
<dbReference type="SUPFAM" id="SSF53732">
    <property type="entry name" value="Aconitase iron-sulfur domain"/>
    <property type="match status" value="1"/>
</dbReference>
<dbReference type="PRINTS" id="PR00415">
    <property type="entry name" value="ACONITASE"/>
</dbReference>
<keyword evidence="10 14" id="KW-0411">Iron-sulfur</keyword>
<dbReference type="FunFam" id="3.30.499.10:FF:000003">
    <property type="entry name" value="Aconitate hydratase, mitochondrial"/>
    <property type="match status" value="1"/>
</dbReference>
<dbReference type="InterPro" id="IPR018136">
    <property type="entry name" value="Aconitase_4Fe-4S_BS"/>
</dbReference>
<dbReference type="STRING" id="45286.A0A109UYG4"/>
<dbReference type="FunFam" id="3.20.19.10:FF:000002">
    <property type="entry name" value="Aconitate hydratase, mitochondrial"/>
    <property type="match status" value="1"/>
</dbReference>
<dbReference type="GeneID" id="28725966"/>
<dbReference type="InterPro" id="IPR001030">
    <property type="entry name" value="Acoase/IPM_deHydtase_lsu_aba"/>
</dbReference>
<dbReference type="NCBIfam" id="TIGR01340">
    <property type="entry name" value="aconitase_mito"/>
    <property type="match status" value="1"/>
</dbReference>
<evidence type="ECO:0000256" key="9">
    <source>
        <dbReference type="ARBA" id="ARBA00023004"/>
    </source>
</evidence>
<dbReference type="Proteomes" id="UP000243052">
    <property type="component" value="Chromosome viii"/>
</dbReference>
<evidence type="ECO:0000256" key="2">
    <source>
        <dbReference type="ARBA" id="ARBA00004717"/>
    </source>
</evidence>
<dbReference type="InterPro" id="IPR000573">
    <property type="entry name" value="AconitaseA/IPMdHydase_ssu_swvl"/>
</dbReference>
<evidence type="ECO:0000256" key="8">
    <source>
        <dbReference type="ARBA" id="ARBA00022946"/>
    </source>
</evidence>
<evidence type="ECO:0000256" key="3">
    <source>
        <dbReference type="ARBA" id="ARBA00007185"/>
    </source>
</evidence>
<keyword evidence="5" id="KW-0004">4Fe-4S</keyword>
<feature type="domain" description="Aconitase/3-isopropylmalate dehydratase large subunit alpha/beta/alpha" evidence="15">
    <location>
        <begin position="64"/>
        <end position="501"/>
    </location>
</feature>
<dbReference type="GO" id="GO:0003994">
    <property type="term" value="F:aconitate hydratase activity"/>
    <property type="evidence" value="ECO:0007669"/>
    <property type="project" value="UniProtKB-EC"/>
</dbReference>
<dbReference type="Pfam" id="PF00330">
    <property type="entry name" value="Aconitase"/>
    <property type="match status" value="1"/>
</dbReference>
<evidence type="ECO:0000256" key="5">
    <source>
        <dbReference type="ARBA" id="ARBA00022485"/>
    </source>
</evidence>
<dbReference type="RefSeq" id="XP_017989602.1">
    <property type="nucleotide sequence ID" value="XM_018134126.1"/>
</dbReference>
<evidence type="ECO:0000313" key="18">
    <source>
        <dbReference type="Proteomes" id="UP000243052"/>
    </source>
</evidence>
<reference evidence="17 18" key="1">
    <citation type="submission" date="2016-01" db="EMBL/GenBank/DDBJ databases">
        <title>Genome sequence of the yeast Holleya sinecauda.</title>
        <authorList>
            <person name="Dietrich F.S."/>
        </authorList>
    </citation>
    <scope>NUCLEOTIDE SEQUENCE [LARGE SCALE GENOMIC DNA]</scope>
    <source>
        <strain evidence="17 18">ATCC 58844</strain>
    </source>
</reference>
<organism evidence="17 18">
    <name type="scientific">Eremothecium sinecaudum</name>
    <dbReference type="NCBI Taxonomy" id="45286"/>
    <lineage>
        <taxon>Eukaryota</taxon>
        <taxon>Fungi</taxon>
        <taxon>Dikarya</taxon>
        <taxon>Ascomycota</taxon>
        <taxon>Saccharomycotina</taxon>
        <taxon>Saccharomycetes</taxon>
        <taxon>Saccharomycetales</taxon>
        <taxon>Saccharomycetaceae</taxon>
        <taxon>Eremothecium</taxon>
    </lineage>
</organism>
<evidence type="ECO:0000256" key="1">
    <source>
        <dbReference type="ARBA" id="ARBA00004173"/>
    </source>
</evidence>
<proteinExistence type="inferred from homology"/>
<dbReference type="Gene3D" id="3.40.1060.10">
    <property type="entry name" value="Aconitase, Domain 2"/>
    <property type="match status" value="1"/>
</dbReference>
<evidence type="ECO:0000256" key="4">
    <source>
        <dbReference type="ARBA" id="ARBA00015940"/>
    </source>
</evidence>
<dbReference type="CDD" id="cd01584">
    <property type="entry name" value="AcnA_Mitochondrial"/>
    <property type="match status" value="1"/>
</dbReference>
<keyword evidence="8 14" id="KW-0809">Transit peptide</keyword>
<evidence type="ECO:0000256" key="7">
    <source>
        <dbReference type="ARBA" id="ARBA00022723"/>
    </source>
</evidence>